<dbReference type="Pfam" id="PF05957">
    <property type="entry name" value="DUF883"/>
    <property type="match status" value="1"/>
</dbReference>
<dbReference type="RefSeq" id="WP_121083861.1">
    <property type="nucleotide sequence ID" value="NZ_RBZU01000001.1"/>
</dbReference>
<keyword evidence="6 8" id="KW-1133">Transmembrane helix</keyword>
<dbReference type="InterPro" id="IPR010279">
    <property type="entry name" value="YqjD/ElaB"/>
</dbReference>
<keyword evidence="4" id="KW-0997">Cell inner membrane</keyword>
<dbReference type="Proteomes" id="UP000270342">
    <property type="component" value="Unassembled WGS sequence"/>
</dbReference>
<evidence type="ECO:0000256" key="1">
    <source>
        <dbReference type="ARBA" id="ARBA00004377"/>
    </source>
</evidence>
<evidence type="ECO:0000256" key="7">
    <source>
        <dbReference type="ARBA" id="ARBA00023136"/>
    </source>
</evidence>
<dbReference type="GO" id="GO:0043022">
    <property type="term" value="F:ribosome binding"/>
    <property type="evidence" value="ECO:0007669"/>
    <property type="project" value="InterPro"/>
</dbReference>
<keyword evidence="7 8" id="KW-0472">Membrane</keyword>
<feature type="transmembrane region" description="Helical" evidence="8">
    <location>
        <begin position="86"/>
        <end position="104"/>
    </location>
</feature>
<dbReference type="Pfam" id="PF19029">
    <property type="entry name" value="DUF883_C"/>
    <property type="match status" value="1"/>
</dbReference>
<dbReference type="OrthoDB" id="9181874at2"/>
<evidence type="ECO:0000256" key="5">
    <source>
        <dbReference type="ARBA" id="ARBA00022692"/>
    </source>
</evidence>
<dbReference type="InterPro" id="IPR043604">
    <property type="entry name" value="DUF883_N"/>
</dbReference>
<reference evidence="11 12" key="1">
    <citation type="submission" date="2018-10" db="EMBL/GenBank/DDBJ databases">
        <title>Robbsia sp. DHC34, isolated from soil.</title>
        <authorList>
            <person name="Gao Z.-H."/>
            <person name="Qiu L.-H."/>
        </authorList>
    </citation>
    <scope>NUCLEOTIDE SEQUENCE [LARGE SCALE GENOMIC DNA]</scope>
    <source>
        <strain evidence="11 12">DHC34</strain>
    </source>
</reference>
<evidence type="ECO:0000259" key="10">
    <source>
        <dbReference type="Pfam" id="PF19029"/>
    </source>
</evidence>
<name>A0A494Y985_9BURK</name>
<keyword evidence="3" id="KW-1003">Cell membrane</keyword>
<dbReference type="GO" id="GO:0005886">
    <property type="term" value="C:plasma membrane"/>
    <property type="evidence" value="ECO:0007669"/>
    <property type="project" value="UniProtKB-SubCell"/>
</dbReference>
<evidence type="ECO:0000256" key="2">
    <source>
        <dbReference type="ARBA" id="ARBA00010423"/>
    </source>
</evidence>
<evidence type="ECO:0000256" key="4">
    <source>
        <dbReference type="ARBA" id="ARBA00022519"/>
    </source>
</evidence>
<feature type="domain" description="DUF883" evidence="10">
    <location>
        <begin position="77"/>
        <end position="105"/>
    </location>
</feature>
<keyword evidence="12" id="KW-1185">Reference proteome</keyword>
<comment type="similarity">
    <text evidence="2">Belongs to the ElaB/YgaM/YqjD family.</text>
</comment>
<comment type="subcellular location">
    <subcellularLocation>
        <location evidence="1">Cell inner membrane</location>
        <topology evidence="1">Single-pass membrane protein</topology>
    </subcellularLocation>
</comment>
<comment type="caution">
    <text evidence="11">The sequence shown here is derived from an EMBL/GenBank/DDBJ whole genome shotgun (WGS) entry which is preliminary data.</text>
</comment>
<feature type="domain" description="DUF883" evidence="9">
    <location>
        <begin position="13"/>
        <end position="63"/>
    </location>
</feature>
<protein>
    <submittedName>
        <fullName evidence="11">DUF883 domain-containing protein</fullName>
    </submittedName>
</protein>
<proteinExistence type="inferred from homology"/>
<evidence type="ECO:0000256" key="6">
    <source>
        <dbReference type="ARBA" id="ARBA00022989"/>
    </source>
</evidence>
<organism evidence="11 12">
    <name type="scientific">Pararobbsia silviterrae</name>
    <dbReference type="NCBI Taxonomy" id="1792498"/>
    <lineage>
        <taxon>Bacteria</taxon>
        <taxon>Pseudomonadati</taxon>
        <taxon>Pseudomonadota</taxon>
        <taxon>Betaproteobacteria</taxon>
        <taxon>Burkholderiales</taxon>
        <taxon>Burkholderiaceae</taxon>
        <taxon>Pararobbsia</taxon>
    </lineage>
</organism>
<evidence type="ECO:0000259" key="9">
    <source>
        <dbReference type="Pfam" id="PF05957"/>
    </source>
</evidence>
<gene>
    <name evidence="11" type="ORF">D7S86_04725</name>
</gene>
<dbReference type="InterPro" id="IPR043605">
    <property type="entry name" value="DUF883_C"/>
</dbReference>
<dbReference type="EMBL" id="RBZU01000001">
    <property type="protein sequence ID" value="RKP59204.1"/>
    <property type="molecule type" value="Genomic_DNA"/>
</dbReference>
<dbReference type="AlphaFoldDB" id="A0A494Y985"/>
<evidence type="ECO:0000256" key="3">
    <source>
        <dbReference type="ARBA" id="ARBA00022475"/>
    </source>
</evidence>
<accession>A0A494Y985</accession>
<sequence>MNDSSLQLQWGRQKIREDLRTLIEDSEALLRLTASVSGEQVDVLRERMRARIEQAKQALAEASGVARGKYRVAADNTEQYVRDNPWQAIGIGVGVGLLLGVLVSR</sequence>
<evidence type="ECO:0000313" key="12">
    <source>
        <dbReference type="Proteomes" id="UP000270342"/>
    </source>
</evidence>
<keyword evidence="5 8" id="KW-0812">Transmembrane</keyword>
<dbReference type="PANTHER" id="PTHR35893:SF3">
    <property type="entry name" value="INNER MEMBRANE PROTEIN"/>
    <property type="match status" value="1"/>
</dbReference>
<evidence type="ECO:0000313" key="11">
    <source>
        <dbReference type="EMBL" id="RKP59204.1"/>
    </source>
</evidence>
<evidence type="ECO:0000256" key="8">
    <source>
        <dbReference type="SAM" id="Phobius"/>
    </source>
</evidence>
<dbReference type="PANTHER" id="PTHR35893">
    <property type="entry name" value="INNER MEMBRANE PROTEIN-RELATED"/>
    <property type="match status" value="1"/>
</dbReference>